<feature type="region of interest" description="Disordered" evidence="1">
    <location>
        <begin position="1"/>
        <end position="38"/>
    </location>
</feature>
<accession>A0A284SBC2</accession>
<name>A0A284SBC2_ARMOS</name>
<proteinExistence type="predicted"/>
<dbReference type="Proteomes" id="UP000219338">
    <property type="component" value="Unassembled WGS sequence"/>
</dbReference>
<organism evidence="2 3">
    <name type="scientific">Armillaria ostoyae</name>
    <name type="common">Armillaria root rot fungus</name>
    <dbReference type="NCBI Taxonomy" id="47428"/>
    <lineage>
        <taxon>Eukaryota</taxon>
        <taxon>Fungi</taxon>
        <taxon>Dikarya</taxon>
        <taxon>Basidiomycota</taxon>
        <taxon>Agaricomycotina</taxon>
        <taxon>Agaricomycetes</taxon>
        <taxon>Agaricomycetidae</taxon>
        <taxon>Agaricales</taxon>
        <taxon>Marasmiineae</taxon>
        <taxon>Physalacriaceae</taxon>
        <taxon>Armillaria</taxon>
    </lineage>
</organism>
<evidence type="ECO:0000256" key="1">
    <source>
        <dbReference type="SAM" id="MobiDB-lite"/>
    </source>
</evidence>
<reference evidence="3" key="1">
    <citation type="journal article" date="2017" name="Nat. Ecol. Evol.">
        <title>Genome expansion and lineage-specific genetic innovations in the forest pathogenic fungi Armillaria.</title>
        <authorList>
            <person name="Sipos G."/>
            <person name="Prasanna A.N."/>
            <person name="Walter M.C."/>
            <person name="O'Connor E."/>
            <person name="Balint B."/>
            <person name="Krizsan K."/>
            <person name="Kiss B."/>
            <person name="Hess J."/>
            <person name="Varga T."/>
            <person name="Slot J."/>
            <person name="Riley R."/>
            <person name="Boka B."/>
            <person name="Rigling D."/>
            <person name="Barry K."/>
            <person name="Lee J."/>
            <person name="Mihaltcheva S."/>
            <person name="LaButti K."/>
            <person name="Lipzen A."/>
            <person name="Waldron R."/>
            <person name="Moloney N.M."/>
            <person name="Sperisen C."/>
            <person name="Kredics L."/>
            <person name="Vagvoelgyi C."/>
            <person name="Patrignani A."/>
            <person name="Fitzpatrick D."/>
            <person name="Nagy I."/>
            <person name="Doyle S."/>
            <person name="Anderson J.B."/>
            <person name="Grigoriev I.V."/>
            <person name="Gueldener U."/>
            <person name="Muensterkoetter M."/>
            <person name="Nagy L.G."/>
        </authorList>
    </citation>
    <scope>NUCLEOTIDE SEQUENCE [LARGE SCALE GENOMIC DNA]</scope>
    <source>
        <strain evidence="3">C18/9</strain>
    </source>
</reference>
<sequence>MSENESTLNTTSVIETSAPESTGSEMAQLGSSQESGPDSTLPSFTLGLCYLKLALLNDEFEAFLHGFFQDWAHRWPIDPEDDLFPKERVNLTVAHEKHALQLFCMALPQEWDHAPPPGVSIQCKLTLLDLVADIIDMYPSDRDLGL</sequence>
<dbReference type="OrthoDB" id="3119708at2759"/>
<evidence type="ECO:0000313" key="2">
    <source>
        <dbReference type="EMBL" id="SJL18307.1"/>
    </source>
</evidence>
<dbReference type="AlphaFoldDB" id="A0A284SBC2"/>
<evidence type="ECO:0000313" key="3">
    <source>
        <dbReference type="Proteomes" id="UP000219338"/>
    </source>
</evidence>
<keyword evidence="3" id="KW-1185">Reference proteome</keyword>
<protein>
    <submittedName>
        <fullName evidence="2">Uncharacterized protein</fullName>
    </submittedName>
</protein>
<dbReference type="EMBL" id="FUEG01000057">
    <property type="protein sequence ID" value="SJL18307.1"/>
    <property type="molecule type" value="Genomic_DNA"/>
</dbReference>
<gene>
    <name evidence="2" type="ORF">ARMOST_21893</name>
</gene>